<dbReference type="Proteomes" id="UP000292932">
    <property type="component" value="Unassembled WGS sequence"/>
</dbReference>
<evidence type="ECO:0000256" key="1">
    <source>
        <dbReference type="SAM" id="MobiDB-lite"/>
    </source>
</evidence>
<evidence type="ECO:0000313" key="3">
    <source>
        <dbReference type="Proteomes" id="UP000292932"/>
    </source>
</evidence>
<dbReference type="Gene3D" id="3.40.50.300">
    <property type="entry name" value="P-loop containing nucleotide triphosphate hydrolases"/>
    <property type="match status" value="1"/>
</dbReference>
<dbReference type="EMBL" id="SHSP01000003">
    <property type="protein sequence ID" value="TCF33887.1"/>
    <property type="molecule type" value="Genomic_DNA"/>
</dbReference>
<protein>
    <submittedName>
        <fullName evidence="2">Uncharacterized protein</fullName>
    </submittedName>
</protein>
<proteinExistence type="predicted"/>
<dbReference type="AlphaFoldDB" id="A0A4R0UL70"/>
<sequence length="485" mass="52994">MTREPPLMRAGTRRDPSRRTDGNVVARTAELLGKPLLPWQRYVADVAGELDDATGTYRYDTIVLTTPRQCGKSTLIDTEDTRNAQLGRDRKIYYLAQTGKDAEQHFKEYVKQLRDSRLAPLALKPRLSNGGMEQRFTNGSFIRPLAVTKVAGHGVQMDKFTLDEAFSLTEEAGYMILDGLGPTMNTRLRFTGVQPQMWITSTEGTAASTFFNTLLDGLRAGDVPERTAWFDFGLPDDEDPEDLKAVARWHPAAGLLWDLRQLADFRQQFGDNKAGWARAFANRRDVGIAERIISADLWNATTCWPIAPGDLAGRPVVFGAAVDVDATHTAISAGILEHDGTVNVQLLKVLDGTGAAPNEITRLCATYDAPLCMDSRGPNGDLCDRLKALADINGDPVVRFVDMQAGDFLSVGQSFVSGLENGTVRHAADTELDASAANSARAWSGDAWRISRRGSTGKTSPLESAMLAAWGVSHRPEPEGPLQIF</sequence>
<gene>
    <name evidence="2" type="ORF">MCC10096_0266</name>
</gene>
<feature type="region of interest" description="Disordered" evidence="1">
    <location>
        <begin position="1"/>
        <end position="20"/>
    </location>
</feature>
<dbReference type="RefSeq" id="WP_226678655.1">
    <property type="nucleotide sequence ID" value="NZ_SHSP01000003.1"/>
</dbReference>
<dbReference type="InterPro" id="IPR027417">
    <property type="entry name" value="P-loop_NTPase"/>
</dbReference>
<accession>A0A4R0UL70</accession>
<name>A0A4R0UL70_BIFLL</name>
<organism evidence="2 3">
    <name type="scientific">Bifidobacterium longum subsp. longum</name>
    <dbReference type="NCBI Taxonomy" id="1679"/>
    <lineage>
        <taxon>Bacteria</taxon>
        <taxon>Bacillati</taxon>
        <taxon>Actinomycetota</taxon>
        <taxon>Actinomycetes</taxon>
        <taxon>Bifidobacteriales</taxon>
        <taxon>Bifidobacteriaceae</taxon>
        <taxon>Bifidobacterium</taxon>
    </lineage>
</organism>
<comment type="caution">
    <text evidence="2">The sequence shown here is derived from an EMBL/GenBank/DDBJ whole genome shotgun (WGS) entry which is preliminary data.</text>
</comment>
<reference evidence="2 3" key="1">
    <citation type="journal article" date="2018" name="Sci. Rep.">
        <title>Genomic diversity and distribution of Bifidobacterium longum subsp. longum across the human lifespan.</title>
        <authorList>
            <person name="Odamaki T."/>
            <person name="Bottacini F."/>
            <person name="Kato K."/>
            <person name="Mitsuyama E."/>
            <person name="Yoshida K."/>
            <person name="Horigome A."/>
            <person name="Xiao J.Z."/>
            <person name="van Sinderen D."/>
        </authorList>
    </citation>
    <scope>NUCLEOTIDE SEQUENCE [LARGE SCALE GENOMIC DNA]</scope>
    <source>
        <strain evidence="2 3">MCC10096</strain>
    </source>
</reference>
<evidence type="ECO:0000313" key="2">
    <source>
        <dbReference type="EMBL" id="TCF33887.1"/>
    </source>
</evidence>